<comment type="caution">
    <text evidence="7">The sequence shown here is derived from an EMBL/GenBank/DDBJ whole genome shotgun (WGS) entry which is preliminary data.</text>
</comment>
<evidence type="ECO:0000256" key="2">
    <source>
        <dbReference type="ARBA" id="ARBA00022737"/>
    </source>
</evidence>
<protein>
    <recommendedName>
        <fullName evidence="6">SH3 domain-containing protein</fullName>
    </recommendedName>
</protein>
<dbReference type="PRINTS" id="PR00452">
    <property type="entry name" value="SH3DOMAIN"/>
</dbReference>
<feature type="compositionally biased region" description="Basic and acidic residues" evidence="5">
    <location>
        <begin position="280"/>
        <end position="290"/>
    </location>
</feature>
<feature type="compositionally biased region" description="Basic residues" evidence="5">
    <location>
        <begin position="719"/>
        <end position="732"/>
    </location>
</feature>
<gene>
    <name evidence="7" type="ORF">Ae201684_018299</name>
</gene>
<dbReference type="InterPro" id="IPR001452">
    <property type="entry name" value="SH3_domain"/>
</dbReference>
<evidence type="ECO:0000259" key="6">
    <source>
        <dbReference type="PROSITE" id="PS50002"/>
    </source>
</evidence>
<name>A0A6G0W681_9STRA</name>
<dbReference type="AlphaFoldDB" id="A0A6G0W681"/>
<accession>A0A6G0W681</accession>
<keyword evidence="2" id="KW-0677">Repeat</keyword>
<feature type="domain" description="SH3" evidence="6">
    <location>
        <begin position="2"/>
        <end position="64"/>
    </location>
</feature>
<feature type="domain" description="SH3" evidence="6">
    <location>
        <begin position="79"/>
        <end position="141"/>
    </location>
</feature>
<feature type="coiled-coil region" evidence="4">
    <location>
        <begin position="314"/>
        <end position="363"/>
    </location>
</feature>
<feature type="region of interest" description="Disordered" evidence="5">
    <location>
        <begin position="146"/>
        <end position="196"/>
    </location>
</feature>
<feature type="region of interest" description="Disordered" evidence="5">
    <location>
        <begin position="655"/>
        <end position="732"/>
    </location>
</feature>
<organism evidence="7 8">
    <name type="scientific">Aphanomyces euteiches</name>
    <dbReference type="NCBI Taxonomy" id="100861"/>
    <lineage>
        <taxon>Eukaryota</taxon>
        <taxon>Sar</taxon>
        <taxon>Stramenopiles</taxon>
        <taxon>Oomycota</taxon>
        <taxon>Saprolegniomycetes</taxon>
        <taxon>Saprolegniales</taxon>
        <taxon>Verrucalvaceae</taxon>
        <taxon>Aphanomyces</taxon>
    </lineage>
</organism>
<dbReference type="PROSITE" id="PS50096">
    <property type="entry name" value="IQ"/>
    <property type="match status" value="2"/>
</dbReference>
<feature type="compositionally biased region" description="Polar residues" evidence="5">
    <location>
        <begin position="539"/>
        <end position="558"/>
    </location>
</feature>
<evidence type="ECO:0000256" key="5">
    <source>
        <dbReference type="SAM" id="MobiDB-lite"/>
    </source>
</evidence>
<dbReference type="Proteomes" id="UP000481153">
    <property type="component" value="Unassembled WGS sequence"/>
</dbReference>
<sequence length="732" mass="82447">MAGLAIAEALYKYTPEEEDELAIEPGDAVYVLEYLDDGWCRGYLQSNPSEVGYFPANYVHAKKQPTVNSHLPPHKAPNRIARRGKAVYDYVPQEMDELELQAGDVVVILDTLGDGWCHGYLANDPTHKGMFPSNYVDIQADHWTTVANHNDSDDDPHWRRRISSTPPPISSRSRNPSRETSAGSAAAVETPLGSLTPSDSAEALVVNHVPPELRQTNSMLAHKYTPPPQESIEDQYDDTTQLRATKESTSVLLDDETQYVSSSQLYTDAEELINSRKHQTRDGGEGKVDESASSVQDTMANSSGMNGKLSLRSVVQLKRELRRARENADRALAARLAAEAQMQAELDARRRAEREAANRLQNQRENEASTIEIERAIQQQIQLQIGTQLPKEALLDELEVPLTSSYVHVEPRAHAVRIQRWYRHHHSTRQRRRQVEQNAAATRIQKCRRKYVTKSRLQTAVASRRVERKPPPSLSHDVAATRIQKRGRIYIARRQRRRLVALKQPKQTRVPRIVTIAKYAKAPVPKKQAAAASIQRTWRATRPMHSQQLPSKAKSTMQIPRRQQRAAAPPPRPPRASTPRGEVKERTSHPSVAILPVYATDVAQISQLAGLIANSVSIELTKRMQAHDAQLSQLTTSVLQLQHAIQTHNQTLERVYEREERRGKERLKERSPSKSSLARSYESLPPPAIQPSLPALYKTPAAVVHRKRPSKLPVLRSPTKARTKWHATPVKK</sequence>
<reference evidence="7 8" key="1">
    <citation type="submission" date="2019-07" db="EMBL/GenBank/DDBJ databases">
        <title>Genomics analysis of Aphanomyces spp. identifies a new class of oomycete effector associated with host adaptation.</title>
        <authorList>
            <person name="Gaulin E."/>
        </authorList>
    </citation>
    <scope>NUCLEOTIDE SEQUENCE [LARGE SCALE GENOMIC DNA]</scope>
    <source>
        <strain evidence="7 8">ATCC 201684</strain>
    </source>
</reference>
<dbReference type="PROSITE" id="PS50002">
    <property type="entry name" value="SH3"/>
    <property type="match status" value="2"/>
</dbReference>
<dbReference type="CDD" id="cd00174">
    <property type="entry name" value="SH3"/>
    <property type="match status" value="1"/>
</dbReference>
<dbReference type="InterPro" id="IPR036028">
    <property type="entry name" value="SH3-like_dom_sf"/>
</dbReference>
<evidence type="ECO:0000256" key="1">
    <source>
        <dbReference type="ARBA" id="ARBA00022443"/>
    </source>
</evidence>
<keyword evidence="8" id="KW-1185">Reference proteome</keyword>
<evidence type="ECO:0000256" key="4">
    <source>
        <dbReference type="SAM" id="Coils"/>
    </source>
</evidence>
<feature type="compositionally biased region" description="Polar residues" evidence="5">
    <location>
        <begin position="291"/>
        <end position="305"/>
    </location>
</feature>
<dbReference type="InterPro" id="IPR051759">
    <property type="entry name" value="LIM-SH3_domain_protein"/>
</dbReference>
<evidence type="ECO:0000256" key="3">
    <source>
        <dbReference type="PROSITE-ProRule" id="PRU00192"/>
    </source>
</evidence>
<dbReference type="Pfam" id="PF14604">
    <property type="entry name" value="SH3_9"/>
    <property type="match status" value="2"/>
</dbReference>
<keyword evidence="4" id="KW-0175">Coiled coil</keyword>
<keyword evidence="1 3" id="KW-0728">SH3 domain</keyword>
<evidence type="ECO:0000313" key="7">
    <source>
        <dbReference type="EMBL" id="KAF0722565.1"/>
    </source>
</evidence>
<dbReference type="VEuPathDB" id="FungiDB:AeMF1_010858"/>
<feature type="compositionally biased region" description="Basic and acidic residues" evidence="5">
    <location>
        <begin position="655"/>
        <end position="672"/>
    </location>
</feature>
<dbReference type="PANTHER" id="PTHR46218:SF4">
    <property type="entry name" value="LIM AND SH3 DOMAIN PROTEIN LASP"/>
    <property type="match status" value="1"/>
</dbReference>
<dbReference type="SUPFAM" id="SSF50044">
    <property type="entry name" value="SH3-domain"/>
    <property type="match status" value="2"/>
</dbReference>
<dbReference type="Gene3D" id="2.30.30.40">
    <property type="entry name" value="SH3 Domains"/>
    <property type="match status" value="2"/>
</dbReference>
<feature type="region of interest" description="Disordered" evidence="5">
    <location>
        <begin position="539"/>
        <end position="588"/>
    </location>
</feature>
<evidence type="ECO:0000313" key="8">
    <source>
        <dbReference type="Proteomes" id="UP000481153"/>
    </source>
</evidence>
<dbReference type="EMBL" id="VJMJ01000330">
    <property type="protein sequence ID" value="KAF0722565.1"/>
    <property type="molecule type" value="Genomic_DNA"/>
</dbReference>
<dbReference type="SMART" id="SM00326">
    <property type="entry name" value="SH3"/>
    <property type="match status" value="2"/>
</dbReference>
<feature type="region of interest" description="Disordered" evidence="5">
    <location>
        <begin position="275"/>
        <end position="306"/>
    </location>
</feature>
<proteinExistence type="predicted"/>
<dbReference type="PRINTS" id="PR00499">
    <property type="entry name" value="P67PHOX"/>
</dbReference>
<dbReference type="PANTHER" id="PTHR46218">
    <property type="entry name" value="LASP"/>
    <property type="match status" value="1"/>
</dbReference>